<dbReference type="RefSeq" id="WP_386734998.1">
    <property type="nucleotide sequence ID" value="NZ_JBHRXI010000008.1"/>
</dbReference>
<sequence>MTTRRHFIASLIAAGAAPRLGWAAVGSPSFLAAARDPDGTFALYGLDDAGRASFRIPLPGRGHAGAGHPHLAEAVAFARRPGLFALVLDCTSGGVLHRLTPPKGIHLNGHGVFSSNGRILFTSEQVAQTSEGRIGMWDASRGYARLGEVATGGIGPHDLRLMPDGETLIVANGGIATDPRDRRKLNVETMQPNLTYMSLAGEVLETIILDRDLHRNSIRHLAVRSDGLVGFAMQWQGEAGAAPPLLGLHRTGMAPVLAEAPLADEIAMQGYAGSIAFSGDGTEIAITSPRGGRLHRFDTGGRFLGFVSRTDICGLATRDDGYLASDGLGGLLTVQGSVVGPVNRMECAWDNHIVTL</sequence>
<name>A0ABV7TFZ7_9RHOB</name>
<dbReference type="EMBL" id="JBHRXI010000008">
    <property type="protein sequence ID" value="MFC3613805.1"/>
    <property type="molecule type" value="Genomic_DNA"/>
</dbReference>
<dbReference type="InterPro" id="IPR011044">
    <property type="entry name" value="Quino_amine_DH_bsu"/>
</dbReference>
<evidence type="ECO:0000313" key="3">
    <source>
        <dbReference type="Proteomes" id="UP001595629"/>
    </source>
</evidence>
<feature type="signal peptide" evidence="1">
    <location>
        <begin position="1"/>
        <end position="23"/>
    </location>
</feature>
<feature type="chain" id="PRO_5046712809" evidence="1">
    <location>
        <begin position="24"/>
        <end position="356"/>
    </location>
</feature>
<dbReference type="Proteomes" id="UP001595629">
    <property type="component" value="Unassembled WGS sequence"/>
</dbReference>
<dbReference type="InterPro" id="IPR015943">
    <property type="entry name" value="WD40/YVTN_repeat-like_dom_sf"/>
</dbReference>
<dbReference type="PIRSF" id="PIRSF028101">
    <property type="entry name" value="UCP028101"/>
    <property type="match status" value="1"/>
</dbReference>
<dbReference type="Pfam" id="PF07433">
    <property type="entry name" value="DUF1513"/>
    <property type="match status" value="1"/>
</dbReference>
<dbReference type="PROSITE" id="PS51318">
    <property type="entry name" value="TAT"/>
    <property type="match status" value="1"/>
</dbReference>
<dbReference type="SUPFAM" id="SSF50969">
    <property type="entry name" value="YVTN repeat-like/Quinoprotein amine dehydrogenase"/>
    <property type="match status" value="1"/>
</dbReference>
<reference evidence="3" key="1">
    <citation type="journal article" date="2019" name="Int. J. Syst. Evol. Microbiol.">
        <title>The Global Catalogue of Microorganisms (GCM) 10K type strain sequencing project: providing services to taxonomists for standard genome sequencing and annotation.</title>
        <authorList>
            <consortium name="The Broad Institute Genomics Platform"/>
            <consortium name="The Broad Institute Genome Sequencing Center for Infectious Disease"/>
            <person name="Wu L."/>
            <person name="Ma J."/>
        </authorList>
    </citation>
    <scope>NUCLEOTIDE SEQUENCE [LARGE SCALE GENOMIC DNA]</scope>
    <source>
        <strain evidence="3">KCTC 42911</strain>
    </source>
</reference>
<keyword evidence="1" id="KW-0732">Signal</keyword>
<evidence type="ECO:0000313" key="2">
    <source>
        <dbReference type="EMBL" id="MFC3613805.1"/>
    </source>
</evidence>
<protein>
    <submittedName>
        <fullName evidence="2">DUF1513 domain-containing protein</fullName>
    </submittedName>
</protein>
<dbReference type="InterPro" id="IPR006311">
    <property type="entry name" value="TAT_signal"/>
</dbReference>
<accession>A0ABV7TFZ7</accession>
<dbReference type="Gene3D" id="2.130.10.10">
    <property type="entry name" value="YVTN repeat-like/Quinoprotein amine dehydrogenase"/>
    <property type="match status" value="1"/>
</dbReference>
<dbReference type="InterPro" id="IPR008311">
    <property type="entry name" value="UCP028101"/>
</dbReference>
<proteinExistence type="predicted"/>
<keyword evidence="3" id="KW-1185">Reference proteome</keyword>
<evidence type="ECO:0000256" key="1">
    <source>
        <dbReference type="SAM" id="SignalP"/>
    </source>
</evidence>
<gene>
    <name evidence="2" type="ORF">ACFORG_08555</name>
</gene>
<organism evidence="2 3">
    <name type="scientific">Lutimaribacter marinistellae</name>
    <dbReference type="NCBI Taxonomy" id="1820329"/>
    <lineage>
        <taxon>Bacteria</taxon>
        <taxon>Pseudomonadati</taxon>
        <taxon>Pseudomonadota</taxon>
        <taxon>Alphaproteobacteria</taxon>
        <taxon>Rhodobacterales</taxon>
        <taxon>Roseobacteraceae</taxon>
        <taxon>Lutimaribacter</taxon>
    </lineage>
</organism>
<comment type="caution">
    <text evidence="2">The sequence shown here is derived from an EMBL/GenBank/DDBJ whole genome shotgun (WGS) entry which is preliminary data.</text>
</comment>